<dbReference type="PIRSF" id="PIRSF017250">
    <property type="entry name" value="tRNA_splic_SEN34"/>
    <property type="match status" value="1"/>
</dbReference>
<keyword evidence="13" id="KW-0378">Hydrolase</keyword>
<dbReference type="GO" id="GO:0005730">
    <property type="term" value="C:nucleolus"/>
    <property type="evidence" value="ECO:0007669"/>
    <property type="project" value="UniProtKB-SubCell"/>
</dbReference>
<dbReference type="InterPro" id="IPR036167">
    <property type="entry name" value="tRNA_intron_Endo_cat-like_sf"/>
</dbReference>
<evidence type="ECO:0000256" key="3">
    <source>
        <dbReference type="ARBA" id="ARBA00012573"/>
    </source>
</evidence>
<keyword evidence="6 10" id="KW-0456">Lyase</keyword>
<dbReference type="GO" id="GO:0003676">
    <property type="term" value="F:nucleic acid binding"/>
    <property type="evidence" value="ECO:0007669"/>
    <property type="project" value="InterPro"/>
</dbReference>
<evidence type="ECO:0000256" key="5">
    <source>
        <dbReference type="ARBA" id="ARBA00022694"/>
    </source>
</evidence>
<feature type="domain" description="tRNA intron endonuclease catalytic" evidence="12">
    <location>
        <begin position="168"/>
        <end position="247"/>
    </location>
</feature>
<feature type="active site" evidence="11">
    <location>
        <position position="196"/>
    </location>
</feature>
<comment type="subcellular location">
    <subcellularLocation>
        <location evidence="1">Nucleus</location>
        <location evidence="1">Nucleolus</location>
    </subcellularLocation>
</comment>
<dbReference type="STRING" id="658196.A0A397T3N7"/>
<keyword evidence="13" id="KW-0540">Nuclease</keyword>
<keyword evidence="7" id="KW-0539">Nucleus</keyword>
<dbReference type="OrthoDB" id="48041at2759"/>
<keyword evidence="14" id="KW-1185">Reference proteome</keyword>
<dbReference type="NCBIfam" id="TIGR00324">
    <property type="entry name" value="endA"/>
    <property type="match status" value="1"/>
</dbReference>
<comment type="similarity">
    <text evidence="2 10">Belongs to the tRNA-intron endonuclease family.</text>
</comment>
<evidence type="ECO:0000256" key="2">
    <source>
        <dbReference type="ARBA" id="ARBA00008078"/>
    </source>
</evidence>
<dbReference type="AlphaFoldDB" id="A0A397T3N7"/>
<feature type="active site" evidence="11">
    <location>
        <position position="204"/>
    </location>
</feature>
<dbReference type="GO" id="GO:0000214">
    <property type="term" value="C:tRNA-intron endonuclease complex"/>
    <property type="evidence" value="ECO:0007669"/>
    <property type="project" value="UniProtKB-UniRule"/>
</dbReference>
<dbReference type="InterPro" id="IPR006677">
    <property type="entry name" value="tRNA_intron_Endonuc_cat-like"/>
</dbReference>
<dbReference type="CDD" id="cd22363">
    <property type="entry name" value="tRNA-intron_lyase_C"/>
    <property type="match status" value="1"/>
</dbReference>
<name>A0A397T3N7_9GLOM</name>
<dbReference type="FunFam" id="3.40.1350.10:FF:000002">
    <property type="entry name" value="tRNA-splicing endonuclease subunit Sen34"/>
    <property type="match status" value="1"/>
</dbReference>
<keyword evidence="4" id="KW-0507">mRNA processing</keyword>
<protein>
    <recommendedName>
        <fullName evidence="9 10">tRNA-splicing endonuclease subunit Sen34</fullName>
        <ecNumber evidence="3 10">4.6.1.16</ecNumber>
    </recommendedName>
</protein>
<dbReference type="PANTHER" id="PTHR13070">
    <property type="entry name" value="TRNA-SPLICING ENDONUCLEASE SUBUNIT SEN34-RELATED"/>
    <property type="match status" value="1"/>
</dbReference>
<proteinExistence type="inferred from homology"/>
<keyword evidence="5 10" id="KW-0819">tRNA processing</keyword>
<dbReference type="Pfam" id="PF01974">
    <property type="entry name" value="tRNA_int_endo"/>
    <property type="match status" value="1"/>
</dbReference>
<evidence type="ECO:0000256" key="8">
    <source>
        <dbReference type="ARBA" id="ARBA00064779"/>
    </source>
</evidence>
<dbReference type="GO" id="GO:0000213">
    <property type="term" value="F:tRNA-intron lyase activity"/>
    <property type="evidence" value="ECO:0007669"/>
    <property type="project" value="UniProtKB-UniRule"/>
</dbReference>
<evidence type="ECO:0000259" key="12">
    <source>
        <dbReference type="Pfam" id="PF01974"/>
    </source>
</evidence>
<dbReference type="EC" id="4.6.1.16" evidence="3 10"/>
<comment type="caution">
    <text evidence="13">The sequence shown here is derived from an EMBL/GenBank/DDBJ whole genome shotgun (WGS) entry which is preliminary data.</text>
</comment>
<gene>
    <name evidence="13" type="ORF">C1645_821999</name>
</gene>
<dbReference type="InterPro" id="IPR011856">
    <property type="entry name" value="tRNA_endonuc-like_dom_sf"/>
</dbReference>
<evidence type="ECO:0000313" key="14">
    <source>
        <dbReference type="Proteomes" id="UP000265703"/>
    </source>
</evidence>
<dbReference type="InterPro" id="IPR016690">
    <property type="entry name" value="TSEN34"/>
</dbReference>
<dbReference type="InterPro" id="IPR006676">
    <property type="entry name" value="tRNA_splic"/>
</dbReference>
<feature type="active site" evidence="11">
    <location>
        <position position="235"/>
    </location>
</feature>
<organism evidence="13 14">
    <name type="scientific">Glomus cerebriforme</name>
    <dbReference type="NCBI Taxonomy" id="658196"/>
    <lineage>
        <taxon>Eukaryota</taxon>
        <taxon>Fungi</taxon>
        <taxon>Fungi incertae sedis</taxon>
        <taxon>Mucoromycota</taxon>
        <taxon>Glomeromycotina</taxon>
        <taxon>Glomeromycetes</taxon>
        <taxon>Glomerales</taxon>
        <taxon>Glomeraceae</taxon>
        <taxon>Glomus</taxon>
    </lineage>
</organism>
<reference evidence="13 14" key="1">
    <citation type="submission" date="2018-06" db="EMBL/GenBank/DDBJ databases">
        <title>Comparative genomics reveals the genomic features of Rhizophagus irregularis, R. cerebriforme, R. diaphanum and Gigaspora rosea, and their symbiotic lifestyle signature.</title>
        <authorList>
            <person name="Morin E."/>
            <person name="San Clemente H."/>
            <person name="Chen E.C.H."/>
            <person name="De La Providencia I."/>
            <person name="Hainaut M."/>
            <person name="Kuo A."/>
            <person name="Kohler A."/>
            <person name="Murat C."/>
            <person name="Tang N."/>
            <person name="Roy S."/>
            <person name="Loubradou J."/>
            <person name="Henrissat B."/>
            <person name="Grigoriev I.V."/>
            <person name="Corradi N."/>
            <person name="Roux C."/>
            <person name="Martin F.M."/>
        </authorList>
    </citation>
    <scope>NUCLEOTIDE SEQUENCE [LARGE SCALE GENOMIC DNA]</scope>
    <source>
        <strain evidence="13 14">DAOM 227022</strain>
    </source>
</reference>
<comment type="function">
    <text evidence="10">Constitutes one of the two catalytic subunit of the tRNA-splicing endonuclease complex, a complex responsible for identification and cleavage of the splice sites in pre-tRNA. It cleaves pre-tRNA at the 5'- and 3'-splice sites to release the intron. The products are an intron and two tRNA half-molecules bearing 2',3'-cyclic phosphate and 5'-OH termini. There are no conserved sequences at the splice sites, but the intron is invariably located at the same site in the gene, placing the splice sites an invariant distance from the constant structural features of the tRNA body.</text>
</comment>
<evidence type="ECO:0000256" key="11">
    <source>
        <dbReference type="PIRSR" id="PIRSR017250-50"/>
    </source>
</evidence>
<sequence length="260" mass="30274">MTLMPEEVTLLLSKGIIVLVDEEKSHRLPTQVQIEEFKQKISQEENIQLQEYIKFTEEKKLKIECLRKNNDLSQDIKGERNIAKEISPNDLKEKDVLFQQSQEFQDQQNSLNLENKSSKIQGFAPVVNIKTSSTSFAWYNYNGNCFSSIDLAKQNDLWVWPSTLKDLQKYKIYCDLWNQGYYITSGIKFGGDYLLYPGDPLRYHSHFIAIVLDIDKIISPMDIITFGRLGTTVKKSYMLCSWNQQQDKAVYYCLEWSGFG</sequence>
<dbReference type="Proteomes" id="UP000265703">
    <property type="component" value="Unassembled WGS sequence"/>
</dbReference>
<evidence type="ECO:0000256" key="10">
    <source>
        <dbReference type="PIRNR" id="PIRNR017250"/>
    </source>
</evidence>
<evidence type="ECO:0000313" key="13">
    <source>
        <dbReference type="EMBL" id="RIA91496.1"/>
    </source>
</evidence>
<dbReference type="SUPFAM" id="SSF53032">
    <property type="entry name" value="tRNA-intron endonuclease catalytic domain-like"/>
    <property type="match status" value="1"/>
</dbReference>
<dbReference type="GO" id="GO:0006397">
    <property type="term" value="P:mRNA processing"/>
    <property type="evidence" value="ECO:0007669"/>
    <property type="project" value="UniProtKB-KW"/>
</dbReference>
<keyword evidence="13" id="KW-0255">Endonuclease</keyword>
<evidence type="ECO:0000256" key="6">
    <source>
        <dbReference type="ARBA" id="ARBA00023239"/>
    </source>
</evidence>
<evidence type="ECO:0000256" key="1">
    <source>
        <dbReference type="ARBA" id="ARBA00004604"/>
    </source>
</evidence>
<accession>A0A397T3N7</accession>
<dbReference type="GO" id="GO:0000379">
    <property type="term" value="P:tRNA-type intron splice site recognition and cleavage"/>
    <property type="evidence" value="ECO:0007669"/>
    <property type="project" value="UniProtKB-UniRule"/>
</dbReference>
<evidence type="ECO:0000256" key="4">
    <source>
        <dbReference type="ARBA" id="ARBA00022664"/>
    </source>
</evidence>
<evidence type="ECO:0000256" key="7">
    <source>
        <dbReference type="ARBA" id="ARBA00023242"/>
    </source>
</evidence>
<comment type="subunit">
    <text evidence="8">tRNA splicing endonuclease is a heterotetramer composed of TSEN2, TSEN15, TSEN34/LENG5 and TSEN54. tRNA splicing endonuclease complex also contains proteins of the pre-mRNA 3'-end processing machinery such as CLP1, CPSF1, CPSF4 and CSTF2.</text>
</comment>
<dbReference type="Gene3D" id="3.40.1350.10">
    <property type="match status" value="1"/>
</dbReference>
<dbReference type="PANTHER" id="PTHR13070:SF0">
    <property type="entry name" value="TRNA-SPLICING ENDONUCLEASE SUBUNIT SEN34"/>
    <property type="match status" value="1"/>
</dbReference>
<dbReference type="EMBL" id="QKYT01000151">
    <property type="protein sequence ID" value="RIA91496.1"/>
    <property type="molecule type" value="Genomic_DNA"/>
</dbReference>
<evidence type="ECO:0000256" key="9">
    <source>
        <dbReference type="ARBA" id="ARBA00070870"/>
    </source>
</evidence>